<reference evidence="6 7" key="1">
    <citation type="submission" date="2019-02" db="EMBL/GenBank/DDBJ databases">
        <authorList>
            <person name="Li Y."/>
        </authorList>
    </citation>
    <scope>NUCLEOTIDE SEQUENCE [LARGE SCALE GENOMIC DNA]</scope>
    <source>
        <strain evidence="6 7">30C10-4-7</strain>
    </source>
</reference>
<feature type="coiled-coil region" evidence="4">
    <location>
        <begin position="137"/>
        <end position="185"/>
    </location>
</feature>
<dbReference type="InterPro" id="IPR000055">
    <property type="entry name" value="Restrct_endonuc_typeI_TRD"/>
</dbReference>
<dbReference type="CDD" id="cd17256">
    <property type="entry name" value="RMtype1_S_EcoJA65PI-TRD1-CR1_like"/>
    <property type="match status" value="1"/>
</dbReference>
<comment type="caution">
    <text evidence="6">The sequence shown here is derived from an EMBL/GenBank/DDBJ whole genome shotgun (WGS) entry which is preliminary data.</text>
</comment>
<dbReference type="SUPFAM" id="SSF116734">
    <property type="entry name" value="DNA methylase specificity domain"/>
    <property type="match status" value="2"/>
</dbReference>
<dbReference type="Gene3D" id="3.90.220.20">
    <property type="entry name" value="DNA methylase specificity domains"/>
    <property type="match status" value="2"/>
</dbReference>
<dbReference type="OrthoDB" id="667970at2"/>
<dbReference type="RefSeq" id="WP_130139971.1">
    <property type="nucleotide sequence ID" value="NZ_SGIT01000001.1"/>
</dbReference>
<gene>
    <name evidence="6" type="ORF">EWE74_02570</name>
</gene>
<organism evidence="6 7">
    <name type="scientific">Sphingobacterium corticibacterium</name>
    <dbReference type="NCBI Taxonomy" id="2484746"/>
    <lineage>
        <taxon>Bacteria</taxon>
        <taxon>Pseudomonadati</taxon>
        <taxon>Bacteroidota</taxon>
        <taxon>Sphingobacteriia</taxon>
        <taxon>Sphingobacteriales</taxon>
        <taxon>Sphingobacteriaceae</taxon>
        <taxon>Sphingobacterium</taxon>
    </lineage>
</organism>
<evidence type="ECO:0000256" key="4">
    <source>
        <dbReference type="SAM" id="Coils"/>
    </source>
</evidence>
<proteinExistence type="inferred from homology"/>
<evidence type="ECO:0000313" key="6">
    <source>
        <dbReference type="EMBL" id="RZF61742.1"/>
    </source>
</evidence>
<keyword evidence="4" id="KW-0175">Coiled coil</keyword>
<keyword evidence="6" id="KW-0378">Hydrolase</keyword>
<evidence type="ECO:0000259" key="5">
    <source>
        <dbReference type="Pfam" id="PF01420"/>
    </source>
</evidence>
<accession>A0A4Q6XVL8</accession>
<evidence type="ECO:0000313" key="7">
    <source>
        <dbReference type="Proteomes" id="UP000292855"/>
    </source>
</evidence>
<dbReference type="EMBL" id="SGIT01000001">
    <property type="protein sequence ID" value="RZF61742.1"/>
    <property type="molecule type" value="Genomic_DNA"/>
</dbReference>
<evidence type="ECO:0000256" key="2">
    <source>
        <dbReference type="ARBA" id="ARBA00022747"/>
    </source>
</evidence>
<dbReference type="PANTHER" id="PTHR30408:SF13">
    <property type="entry name" value="TYPE I RESTRICTION ENZYME HINDI SPECIFICITY SUBUNIT"/>
    <property type="match status" value="1"/>
</dbReference>
<dbReference type="PANTHER" id="PTHR30408">
    <property type="entry name" value="TYPE-1 RESTRICTION ENZYME ECOKI SPECIFICITY PROTEIN"/>
    <property type="match status" value="1"/>
</dbReference>
<keyword evidence="3" id="KW-0238">DNA-binding</keyword>
<keyword evidence="6" id="KW-0540">Nuclease</keyword>
<keyword evidence="7" id="KW-1185">Reference proteome</keyword>
<protein>
    <submittedName>
        <fullName evidence="6">Restriction endonuclease subunit S</fullName>
    </submittedName>
</protein>
<keyword evidence="6" id="KW-0255">Endonuclease</keyword>
<dbReference type="GO" id="GO:0009307">
    <property type="term" value="P:DNA restriction-modification system"/>
    <property type="evidence" value="ECO:0007669"/>
    <property type="project" value="UniProtKB-KW"/>
</dbReference>
<dbReference type="Proteomes" id="UP000292855">
    <property type="component" value="Unassembled WGS sequence"/>
</dbReference>
<comment type="similarity">
    <text evidence="1">Belongs to the type-I restriction system S methylase family.</text>
</comment>
<evidence type="ECO:0000256" key="1">
    <source>
        <dbReference type="ARBA" id="ARBA00010923"/>
    </source>
</evidence>
<dbReference type="InterPro" id="IPR052021">
    <property type="entry name" value="Type-I_RS_S_subunit"/>
</dbReference>
<dbReference type="GO" id="GO:0003677">
    <property type="term" value="F:DNA binding"/>
    <property type="evidence" value="ECO:0007669"/>
    <property type="project" value="UniProtKB-KW"/>
</dbReference>
<sequence length="642" mass="73827">MNNHFYKPLKKLTSKIGSGSTPRGGQSSYKQSGISLIRSQNVLDMTFSKDGLAYIDEDQARKLNNVEVFKNDILLNITGDSIARVCKVPEDVLPARVNQHVSILRTNGEVDPDFLLYYLIYRKNYLLTIGRVGGTRNALTKEAIEKLEIRIDSKQQKIASVLSSLDKKIELNNKINDELEQMSKTLYDYWFVQFDFPNEEGKPYKSSGGKMVYNEVVKREIPEGWEVNKLNTLTSFLSRGISPKYIEGESGIPVLNQKCIREHRVLFEFERRHDNEVKNASSRFIKKYDVLVNSTGVGTLGRVALVRWLNEEEVTVDSHVTIVRALTEKINTVFFGYSLLSKQAEIESFANGSTGQVELNRNQLSDINLVVPPRSLQDRFSEYYQSIIEKTSINERLNCELVQLRDWLLPMLMNGQVKVSDNYNIDNSNILIAAEPDACYGRIEPLDIPSSRKGFARQVLAGKVVSVFKDDPNFSNIKFQKVQFLAEHIIEADLNQNYYYQAAGPYDNSFMKSIYGHFKSQKWFESQNQRFVPLTKEEKIEGYYQGYFAPAQDRLDKLFGLLYQTTEAEAEIIATIYAVWNNRIIENTSISDSDLIEDFYMWSDRKQQYTNEQIMVGLKWLRDNNFEPKGFGKLIKKAKSKK</sequence>
<keyword evidence="2" id="KW-0680">Restriction system</keyword>
<feature type="domain" description="Type I restriction modification DNA specificity" evidence="5">
    <location>
        <begin position="222"/>
        <end position="401"/>
    </location>
</feature>
<dbReference type="AlphaFoldDB" id="A0A4Q6XVL8"/>
<evidence type="ECO:0000256" key="3">
    <source>
        <dbReference type="ARBA" id="ARBA00023125"/>
    </source>
</evidence>
<feature type="domain" description="Type I restriction modification DNA specificity" evidence="5">
    <location>
        <begin position="59"/>
        <end position="181"/>
    </location>
</feature>
<dbReference type="Pfam" id="PF01420">
    <property type="entry name" value="Methylase_S"/>
    <property type="match status" value="2"/>
</dbReference>
<dbReference type="GO" id="GO:0004519">
    <property type="term" value="F:endonuclease activity"/>
    <property type="evidence" value="ECO:0007669"/>
    <property type="project" value="UniProtKB-KW"/>
</dbReference>
<name>A0A4Q6XVL8_9SPHI</name>
<dbReference type="Gene3D" id="1.10.287.1120">
    <property type="entry name" value="Bipartite methylase S protein"/>
    <property type="match status" value="1"/>
</dbReference>
<dbReference type="InterPro" id="IPR044946">
    <property type="entry name" value="Restrct_endonuc_typeI_TRD_sf"/>
</dbReference>